<dbReference type="GO" id="GO:0097367">
    <property type="term" value="F:carbohydrate derivative binding"/>
    <property type="evidence" value="ECO:0007669"/>
    <property type="project" value="InterPro"/>
</dbReference>
<organism evidence="6 7">
    <name type="scientific">Nostocoides australiense Ben110</name>
    <dbReference type="NCBI Taxonomy" id="1193182"/>
    <lineage>
        <taxon>Bacteria</taxon>
        <taxon>Bacillati</taxon>
        <taxon>Actinomycetota</taxon>
        <taxon>Actinomycetes</taxon>
        <taxon>Micrococcales</taxon>
        <taxon>Intrasporangiaceae</taxon>
        <taxon>Nostocoides</taxon>
    </lineage>
</organism>
<evidence type="ECO:0000259" key="5">
    <source>
        <dbReference type="PROSITE" id="PS51464"/>
    </source>
</evidence>
<dbReference type="PROSITE" id="PS51464">
    <property type="entry name" value="SIS"/>
    <property type="match status" value="1"/>
</dbReference>
<keyword evidence="7" id="KW-1185">Reference proteome</keyword>
<feature type="domain" description="SIS" evidence="5">
    <location>
        <begin position="127"/>
        <end position="265"/>
    </location>
</feature>
<proteinExistence type="predicted"/>
<keyword evidence="3" id="KW-0804">Transcription</keyword>
<evidence type="ECO:0000256" key="1">
    <source>
        <dbReference type="ARBA" id="ARBA00023015"/>
    </source>
</evidence>
<comment type="caution">
    <text evidence="6">The sequence shown here is derived from an EMBL/GenBank/DDBJ whole genome shotgun (WGS) entry which is preliminary data.</text>
</comment>
<evidence type="ECO:0000313" key="6">
    <source>
        <dbReference type="EMBL" id="CCH75791.1"/>
    </source>
</evidence>
<dbReference type="EMBL" id="CAJA01000527">
    <property type="protein sequence ID" value="CCH75791.1"/>
    <property type="molecule type" value="Genomic_DNA"/>
</dbReference>
<keyword evidence="2" id="KW-0238">DNA-binding</keyword>
<gene>
    <name evidence="6" type="ORF">BN11_980005</name>
</gene>
<dbReference type="InterPro" id="IPR035472">
    <property type="entry name" value="RpiR-like_SIS"/>
</dbReference>
<dbReference type="PANTHER" id="PTHR30514:SF18">
    <property type="entry name" value="RPIR-FAMILY TRANSCRIPTIONAL REGULATOR"/>
    <property type="match status" value="1"/>
</dbReference>
<dbReference type="InterPro" id="IPR046348">
    <property type="entry name" value="SIS_dom_sf"/>
</dbReference>
<feature type="domain" description="HTH rpiR-type" evidence="4">
    <location>
        <begin position="4"/>
        <end position="80"/>
    </location>
</feature>
<dbReference type="SUPFAM" id="SSF46689">
    <property type="entry name" value="Homeodomain-like"/>
    <property type="match status" value="1"/>
</dbReference>
<protein>
    <submittedName>
        <fullName evidence="6">Putative transcriptional regulator, RpiR family</fullName>
    </submittedName>
</protein>
<reference evidence="6 7" key="1">
    <citation type="journal article" date="2013" name="ISME J.">
        <title>A metabolic model for members of the genus Tetrasphaera involved in enhanced biological phosphorus removal.</title>
        <authorList>
            <person name="Kristiansen R."/>
            <person name="Nguyen H.T.T."/>
            <person name="Saunders A.M."/>
            <person name="Nielsen J.L."/>
            <person name="Wimmer R."/>
            <person name="Le V.Q."/>
            <person name="McIlroy S.J."/>
            <person name="Petrovski S."/>
            <person name="Seviour R.J."/>
            <person name="Calteau A."/>
            <person name="Nielsen K.L."/>
            <person name="Nielsen P.H."/>
        </authorList>
    </citation>
    <scope>NUCLEOTIDE SEQUENCE [LARGE SCALE GENOMIC DNA]</scope>
    <source>
        <strain evidence="6 7">Ben110</strain>
    </source>
</reference>
<dbReference type="STRING" id="1193182.BN11_980005"/>
<dbReference type="InterPro" id="IPR000281">
    <property type="entry name" value="HTH_RpiR"/>
</dbReference>
<dbReference type="GO" id="GO:0003700">
    <property type="term" value="F:DNA-binding transcription factor activity"/>
    <property type="evidence" value="ECO:0007669"/>
    <property type="project" value="InterPro"/>
</dbReference>
<dbReference type="PROSITE" id="PS51071">
    <property type="entry name" value="HTH_RPIR"/>
    <property type="match status" value="1"/>
</dbReference>
<dbReference type="InterPro" id="IPR009057">
    <property type="entry name" value="Homeodomain-like_sf"/>
</dbReference>
<accession>W6K393</accession>
<dbReference type="GO" id="GO:1901135">
    <property type="term" value="P:carbohydrate derivative metabolic process"/>
    <property type="evidence" value="ECO:0007669"/>
    <property type="project" value="InterPro"/>
</dbReference>
<evidence type="ECO:0000313" key="7">
    <source>
        <dbReference type="Proteomes" id="UP000035763"/>
    </source>
</evidence>
<dbReference type="InterPro" id="IPR001347">
    <property type="entry name" value="SIS_dom"/>
</dbReference>
<dbReference type="CDD" id="cd05013">
    <property type="entry name" value="SIS_RpiR"/>
    <property type="match status" value="1"/>
</dbReference>
<dbReference type="Gene3D" id="1.10.10.10">
    <property type="entry name" value="Winged helix-like DNA-binding domain superfamily/Winged helix DNA-binding domain"/>
    <property type="match status" value="1"/>
</dbReference>
<dbReference type="GO" id="GO:0003677">
    <property type="term" value="F:DNA binding"/>
    <property type="evidence" value="ECO:0007669"/>
    <property type="project" value="UniProtKB-KW"/>
</dbReference>
<dbReference type="Gene3D" id="3.40.50.10490">
    <property type="entry name" value="Glucose-6-phosphate isomerase like protein, domain 1"/>
    <property type="match status" value="1"/>
</dbReference>
<evidence type="ECO:0000256" key="3">
    <source>
        <dbReference type="ARBA" id="ARBA00023163"/>
    </source>
</evidence>
<dbReference type="AlphaFoldDB" id="W6K393"/>
<keyword evidence="1" id="KW-0805">Transcription regulation</keyword>
<dbReference type="Pfam" id="PF01380">
    <property type="entry name" value="SIS"/>
    <property type="match status" value="1"/>
</dbReference>
<evidence type="ECO:0000259" key="4">
    <source>
        <dbReference type="PROSITE" id="PS51071"/>
    </source>
</evidence>
<dbReference type="PANTHER" id="PTHR30514">
    <property type="entry name" value="GLUCOKINASE"/>
    <property type="match status" value="1"/>
</dbReference>
<dbReference type="Pfam" id="PF01418">
    <property type="entry name" value="HTH_6"/>
    <property type="match status" value="1"/>
</dbReference>
<evidence type="ECO:0000256" key="2">
    <source>
        <dbReference type="ARBA" id="ARBA00023125"/>
    </source>
</evidence>
<dbReference type="SUPFAM" id="SSF53697">
    <property type="entry name" value="SIS domain"/>
    <property type="match status" value="1"/>
</dbReference>
<dbReference type="OrthoDB" id="3574600at2"/>
<sequence>MDPLGVAERTREAMGSLTASERKVARALLSMYPVAGLGTVAELAERAGVSSPTVVRFVARLGFEGFAAFQGSLRREVHARMGSPLEQYSERGLPGSGEALLPYVADSFVGSVQASFAEVSPSEFERAVELLASLRLRVHVVGGRFSHVLAEYLVAHLHLLRPGVALVPQDEFSRVALGADASRRDVLVVFDYRRYDEATTMLARQVASAGAQVVLLTDPWLSPVAEVADVVLPVRVESPSPFDSLVPALALVEALVAALTERRGEAGRIRVERFEGVGTLLDPGWPPTDRTARPLDDS</sequence>
<dbReference type="Proteomes" id="UP000035763">
    <property type="component" value="Unassembled WGS sequence"/>
</dbReference>
<name>W6K393_9MICO</name>
<dbReference type="InterPro" id="IPR047640">
    <property type="entry name" value="RpiR-like"/>
</dbReference>
<dbReference type="InterPro" id="IPR036388">
    <property type="entry name" value="WH-like_DNA-bd_sf"/>
</dbReference>